<dbReference type="PANTHER" id="PTHR15555">
    <property type="entry name" value="ZINC FINGER HIT DOMAIN CONTAINING PROTEIN 2 PROTEIN FON -RELATED"/>
    <property type="match status" value="1"/>
</dbReference>
<proteinExistence type="predicted"/>
<dbReference type="OrthoDB" id="18412at2759"/>
<reference evidence="1 2" key="1">
    <citation type="submission" date="2016-07" db="EMBL/GenBank/DDBJ databases">
        <title>Pervasive Adenine N6-methylation of Active Genes in Fungi.</title>
        <authorList>
            <consortium name="DOE Joint Genome Institute"/>
            <person name="Mondo S.J."/>
            <person name="Dannebaum R.O."/>
            <person name="Kuo R.C."/>
            <person name="Labutti K."/>
            <person name="Haridas S."/>
            <person name="Kuo A."/>
            <person name="Salamov A."/>
            <person name="Ahrendt S.R."/>
            <person name="Lipzen A."/>
            <person name="Sullivan W."/>
            <person name="Andreopoulos W.B."/>
            <person name="Clum A."/>
            <person name="Lindquist E."/>
            <person name="Daum C."/>
            <person name="Ramamoorthy G.K."/>
            <person name="Gryganskyi A."/>
            <person name="Culley D."/>
            <person name="Magnuson J.K."/>
            <person name="James T.Y."/>
            <person name="O'Malley M.A."/>
            <person name="Stajich J.E."/>
            <person name="Spatafora J.W."/>
            <person name="Visel A."/>
            <person name="Grigoriev I.V."/>
        </authorList>
    </citation>
    <scope>NUCLEOTIDE SEQUENCE [LARGE SCALE GENOMIC DNA]</scope>
    <source>
        <strain evidence="1 2">CBS 931.73</strain>
    </source>
</reference>
<dbReference type="InterPro" id="IPR039646">
    <property type="entry name" value="ZNHIT2"/>
</dbReference>
<sequence>MVRLKLHRQRCFTHIHLTLTKDGDYEGFAAMRNRRENFYREQVAEEIKNHSVSPTEKLKTLKMLADFENKSLEAESELACLLEDDQEANELEEKLLARFQDINIGKTLDTVRSSRSSSRAISNVESTTPDELWELLTEEERADFIKTLSTDENSATALIDMADTWRPWWIQEEQRELVTEVEEHTTEEVPQIPEIVTNIEPISSLTPKPPRKEMVYNLVNIMYGSPFPTFLPSNPNPPLRYFDGDLKQSLVEASSLIWSISTLLDSKEPFVFESLDEVIATSTQRSITNTQLKQPTGYRILVLHDVATIFTRIDFILAALSELYGLFRASLKPDQGLGKAFVRRSFMAEKKIYFYLSYAQTLTEQNYAATLDSLIQGLDMHIALATKENELHESDKGKIEDYLEKKATRGKPLIEELN</sequence>
<dbReference type="InParanoid" id="A0A1Y1Y5S9"/>
<name>A0A1Y1Y5S9_9FUNG</name>
<protein>
    <submittedName>
        <fullName evidence="1">Uncharacterized protein</fullName>
    </submittedName>
</protein>
<comment type="caution">
    <text evidence="1">The sequence shown here is derived from an EMBL/GenBank/DDBJ whole genome shotgun (WGS) entry which is preliminary data.</text>
</comment>
<dbReference type="EMBL" id="MCFE01000237">
    <property type="protein sequence ID" value="ORX93381.1"/>
    <property type="molecule type" value="Genomic_DNA"/>
</dbReference>
<dbReference type="PANTHER" id="PTHR15555:SF0">
    <property type="entry name" value="ZINC FINGER HIT DOMAIN-CONTAINING PROTEIN 2"/>
    <property type="match status" value="1"/>
</dbReference>
<evidence type="ECO:0000313" key="1">
    <source>
        <dbReference type="EMBL" id="ORX93381.1"/>
    </source>
</evidence>
<dbReference type="AlphaFoldDB" id="A0A1Y1Y5S9"/>
<accession>A0A1Y1Y5S9</accession>
<gene>
    <name evidence="1" type="ORF">K493DRAFT_302677</name>
</gene>
<evidence type="ECO:0000313" key="2">
    <source>
        <dbReference type="Proteomes" id="UP000193498"/>
    </source>
</evidence>
<dbReference type="Proteomes" id="UP000193498">
    <property type="component" value="Unassembled WGS sequence"/>
</dbReference>
<organism evidence="1 2">
    <name type="scientific">Basidiobolus meristosporus CBS 931.73</name>
    <dbReference type="NCBI Taxonomy" id="1314790"/>
    <lineage>
        <taxon>Eukaryota</taxon>
        <taxon>Fungi</taxon>
        <taxon>Fungi incertae sedis</taxon>
        <taxon>Zoopagomycota</taxon>
        <taxon>Entomophthoromycotina</taxon>
        <taxon>Basidiobolomycetes</taxon>
        <taxon>Basidiobolales</taxon>
        <taxon>Basidiobolaceae</taxon>
        <taxon>Basidiobolus</taxon>
    </lineage>
</organism>
<dbReference type="STRING" id="1314790.A0A1Y1Y5S9"/>
<keyword evidence="2" id="KW-1185">Reference proteome</keyword>